<dbReference type="InterPro" id="IPR045851">
    <property type="entry name" value="AMP-bd_C_sf"/>
</dbReference>
<dbReference type="InterPro" id="IPR020845">
    <property type="entry name" value="AMP-binding_CS"/>
</dbReference>
<protein>
    <submittedName>
        <fullName evidence="3">AMP-binding protein</fullName>
    </submittedName>
</protein>
<dbReference type="PANTHER" id="PTHR43767:SF1">
    <property type="entry name" value="NONRIBOSOMAL PEPTIDE SYNTHASE PES1 (EUROFUNG)-RELATED"/>
    <property type="match status" value="1"/>
</dbReference>
<dbReference type="InterPro" id="IPR025110">
    <property type="entry name" value="AMP-bd_C"/>
</dbReference>
<evidence type="ECO:0000313" key="4">
    <source>
        <dbReference type="Proteomes" id="UP001378188"/>
    </source>
</evidence>
<dbReference type="PROSITE" id="PS00455">
    <property type="entry name" value="AMP_BINDING"/>
    <property type="match status" value="1"/>
</dbReference>
<organism evidence="3 4">
    <name type="scientific">Microbaculum marinum</name>
    <dbReference type="NCBI Taxonomy" id="1764581"/>
    <lineage>
        <taxon>Bacteria</taxon>
        <taxon>Pseudomonadati</taxon>
        <taxon>Pseudomonadota</taxon>
        <taxon>Alphaproteobacteria</taxon>
        <taxon>Hyphomicrobiales</taxon>
        <taxon>Tepidamorphaceae</taxon>
        <taxon>Microbaculum</taxon>
    </lineage>
</organism>
<gene>
    <name evidence="3" type="ORF">V3328_03760</name>
</gene>
<feature type="domain" description="AMP-binding enzyme C-terminal" evidence="2">
    <location>
        <begin position="456"/>
        <end position="533"/>
    </location>
</feature>
<dbReference type="Pfam" id="PF00501">
    <property type="entry name" value="AMP-binding"/>
    <property type="match status" value="1"/>
</dbReference>
<sequence length="562" mass="61933">MSAVIDALAPRRMELGSTRVPDRPAHWVKHENVAPDWSAVPQQTVIEVVSKGCLEDPERPAIIIDGGPVMTRREFLDRCQKFAGYLSGILAPGDRVVVMLDNRLEFMIALFAIIANRCTLVSIAPTAMAYDAGHIVSDAMPTAAIVGEAQAPIIEAVRDRAPGLRNIITVEGEEPNGLAAYEDAAEPLDFTTVGCQREDIITVYYTSGTTGAPKGCMLHHGWWLRVIDLDLRMFRRGWQDRQLCCLPFYYADPAIQLLTSLASRGTLVAMRRFSVSRFWEVVTTYDATEILSIASIPALLTKGEKSPAERDHRIRLAIHAGLPKDLHHELLERYGFHWHNQYGSTEGGVMSRVPHHLADELVATGTMGVEPPGVTVRIVDDNDVDVPVGVAGEALIGGPDLYAGYLNRPEVTAEANRGGWYHSGDVVRRDERGLLYFVGRKKEIIRRSGENISAAEVEGVLCAHPAILEAAVLPVPDDLRGEEVKAYVQLRAGESPETLPPEAILAHCKANLAAFKVPRFIEYRLTDFERTPSMRVQKQSLLKEKPDLRTGAWDSETGTVGE</sequence>
<dbReference type="RefSeq" id="WP_340328319.1">
    <property type="nucleotide sequence ID" value="NZ_JAZHOF010000002.1"/>
</dbReference>
<dbReference type="InterPro" id="IPR000873">
    <property type="entry name" value="AMP-dep_synth/lig_dom"/>
</dbReference>
<dbReference type="GO" id="GO:0016878">
    <property type="term" value="F:acid-thiol ligase activity"/>
    <property type="evidence" value="ECO:0007669"/>
    <property type="project" value="UniProtKB-ARBA"/>
</dbReference>
<feature type="domain" description="AMP-dependent synthetase/ligase" evidence="1">
    <location>
        <begin position="55"/>
        <end position="406"/>
    </location>
</feature>
<dbReference type="Pfam" id="PF13193">
    <property type="entry name" value="AMP-binding_C"/>
    <property type="match status" value="1"/>
</dbReference>
<evidence type="ECO:0000259" key="2">
    <source>
        <dbReference type="Pfam" id="PF13193"/>
    </source>
</evidence>
<dbReference type="Gene3D" id="3.40.50.12780">
    <property type="entry name" value="N-terminal domain of ligase-like"/>
    <property type="match status" value="1"/>
</dbReference>
<dbReference type="Gene3D" id="3.30.300.30">
    <property type="match status" value="1"/>
</dbReference>
<dbReference type="Proteomes" id="UP001378188">
    <property type="component" value="Unassembled WGS sequence"/>
</dbReference>
<reference evidence="3 4" key="1">
    <citation type="submission" date="2024-02" db="EMBL/GenBank/DDBJ databases">
        <title>Genome analysis and characterization of Microbaculum marinisediminis sp. nov., isolated from marine sediment.</title>
        <authorList>
            <person name="Du Z.-J."/>
            <person name="Ye Y.-Q."/>
            <person name="Zhang Z.-R."/>
            <person name="Yuan S.-M."/>
            <person name="Zhang X.-Y."/>
        </authorList>
    </citation>
    <scope>NUCLEOTIDE SEQUENCE [LARGE SCALE GENOMIC DNA]</scope>
    <source>
        <strain evidence="3 4">SDUM1044001</strain>
    </source>
</reference>
<evidence type="ECO:0000259" key="1">
    <source>
        <dbReference type="Pfam" id="PF00501"/>
    </source>
</evidence>
<dbReference type="InterPro" id="IPR042099">
    <property type="entry name" value="ANL_N_sf"/>
</dbReference>
<proteinExistence type="predicted"/>
<keyword evidence="4" id="KW-1185">Reference proteome</keyword>
<name>A0AAW9RE84_9HYPH</name>
<dbReference type="EMBL" id="JAZHOF010000002">
    <property type="protein sequence ID" value="MEJ8570572.1"/>
    <property type="molecule type" value="Genomic_DNA"/>
</dbReference>
<evidence type="ECO:0000313" key="3">
    <source>
        <dbReference type="EMBL" id="MEJ8570572.1"/>
    </source>
</evidence>
<comment type="caution">
    <text evidence="3">The sequence shown here is derived from an EMBL/GenBank/DDBJ whole genome shotgun (WGS) entry which is preliminary data.</text>
</comment>
<accession>A0AAW9RE84</accession>
<dbReference type="AlphaFoldDB" id="A0AAW9RE84"/>
<dbReference type="SUPFAM" id="SSF56801">
    <property type="entry name" value="Acetyl-CoA synthetase-like"/>
    <property type="match status" value="1"/>
</dbReference>
<dbReference type="InterPro" id="IPR050237">
    <property type="entry name" value="ATP-dep_AMP-bd_enzyme"/>
</dbReference>
<dbReference type="PANTHER" id="PTHR43767">
    <property type="entry name" value="LONG-CHAIN-FATTY-ACID--COA LIGASE"/>
    <property type="match status" value="1"/>
</dbReference>